<feature type="domain" description="VOC" evidence="1">
    <location>
        <begin position="142"/>
        <end position="259"/>
    </location>
</feature>
<sequence length="268" mass="27417">MCAMPKRTSPWPAGVPCWVDLTVPDVPAAQAFYSAVLGWTFPEPHDDADGYVMARFDGADVAGVGPTPQAGIPAAWTLYLATDDADATAAAVGAAGGTMLLPPGDVGPAGRMFVAADPTGAVFGGWQAGGHIGAQLHSEPGGLVWEDLRSPDPDTARAFYTAVFGFETRELEMAGPDYTTFGLPGGGDAPLGGMGGMFGAPEGTPPHWLVYFGVADTDAAVAAGEAAGGTRTGEPHDSPFGRMGHLRDPFGASFVVMETDGTPPPPER</sequence>
<dbReference type="InterPro" id="IPR037523">
    <property type="entry name" value="VOC_core"/>
</dbReference>
<dbReference type="EMBL" id="CADCTP010000147">
    <property type="protein sequence ID" value="CAA9244237.1"/>
    <property type="molecule type" value="Genomic_DNA"/>
</dbReference>
<protein>
    <submittedName>
        <fullName evidence="2">Glyoxalase/bleomycin resistance protein/dioxygenase</fullName>
    </submittedName>
</protein>
<dbReference type="Gene3D" id="3.10.180.10">
    <property type="entry name" value="2,3-Dihydroxybiphenyl 1,2-Dioxygenase, domain 1"/>
    <property type="match status" value="2"/>
</dbReference>
<dbReference type="PANTHER" id="PTHR33993:SF14">
    <property type="entry name" value="GB|AAF24581.1"/>
    <property type="match status" value="1"/>
</dbReference>
<dbReference type="InterPro" id="IPR052164">
    <property type="entry name" value="Anthracycline_SecMetBiosynth"/>
</dbReference>
<dbReference type="CDD" id="cd07247">
    <property type="entry name" value="SgaA_N_like"/>
    <property type="match status" value="1"/>
</dbReference>
<evidence type="ECO:0000259" key="1">
    <source>
        <dbReference type="PROSITE" id="PS51819"/>
    </source>
</evidence>
<dbReference type="InterPro" id="IPR004360">
    <property type="entry name" value="Glyas_Fos-R_dOase_dom"/>
</dbReference>
<dbReference type="Pfam" id="PF00903">
    <property type="entry name" value="Glyoxalase"/>
    <property type="match status" value="2"/>
</dbReference>
<dbReference type="InterPro" id="IPR029068">
    <property type="entry name" value="Glyas_Bleomycin-R_OHBP_Dase"/>
</dbReference>
<dbReference type="PROSITE" id="PS51819">
    <property type="entry name" value="VOC"/>
    <property type="match status" value="2"/>
</dbReference>
<evidence type="ECO:0000313" key="2">
    <source>
        <dbReference type="EMBL" id="CAA9244237.1"/>
    </source>
</evidence>
<dbReference type="GO" id="GO:0051213">
    <property type="term" value="F:dioxygenase activity"/>
    <property type="evidence" value="ECO:0007669"/>
    <property type="project" value="UniProtKB-KW"/>
</dbReference>
<dbReference type="SUPFAM" id="SSF54593">
    <property type="entry name" value="Glyoxalase/Bleomycin resistance protein/Dihydroxybiphenyl dioxygenase"/>
    <property type="match status" value="2"/>
</dbReference>
<gene>
    <name evidence="2" type="ORF">AVDCRST_MAG41-1589</name>
</gene>
<organism evidence="2">
    <name type="scientific">uncultured Mycobacteriales bacterium</name>
    <dbReference type="NCBI Taxonomy" id="581187"/>
    <lineage>
        <taxon>Bacteria</taxon>
        <taxon>Bacillati</taxon>
        <taxon>Actinomycetota</taxon>
        <taxon>Actinomycetes</taxon>
        <taxon>Mycobacteriales</taxon>
        <taxon>environmental samples</taxon>
    </lineage>
</organism>
<keyword evidence="2" id="KW-0560">Oxidoreductase</keyword>
<dbReference type="AlphaFoldDB" id="A0A6J4I754"/>
<name>A0A6J4I754_9ACTN</name>
<feature type="domain" description="VOC" evidence="1">
    <location>
        <begin position="15"/>
        <end position="128"/>
    </location>
</feature>
<proteinExistence type="predicted"/>
<keyword evidence="2" id="KW-0223">Dioxygenase</keyword>
<accession>A0A6J4I754</accession>
<reference evidence="2" key="1">
    <citation type="submission" date="2020-02" db="EMBL/GenBank/DDBJ databases">
        <authorList>
            <person name="Meier V. D."/>
        </authorList>
    </citation>
    <scope>NUCLEOTIDE SEQUENCE</scope>
    <source>
        <strain evidence="2">AVDCRST_MAG41</strain>
    </source>
</reference>
<dbReference type="PANTHER" id="PTHR33993">
    <property type="entry name" value="GLYOXALASE-RELATED"/>
    <property type="match status" value="1"/>
</dbReference>